<name>A0A7Y9PEQ3_9BACT</name>
<organism evidence="2 3">
    <name type="scientific">Granulicella arctica</name>
    <dbReference type="NCBI Taxonomy" id="940613"/>
    <lineage>
        <taxon>Bacteria</taxon>
        <taxon>Pseudomonadati</taxon>
        <taxon>Acidobacteriota</taxon>
        <taxon>Terriglobia</taxon>
        <taxon>Terriglobales</taxon>
        <taxon>Acidobacteriaceae</taxon>
        <taxon>Granulicella</taxon>
    </lineage>
</organism>
<dbReference type="PANTHER" id="PTHR45763:SF46">
    <property type="entry name" value="AB HYDROLASE-1 DOMAIN-CONTAINING PROTEIN"/>
    <property type="match status" value="1"/>
</dbReference>
<protein>
    <submittedName>
        <fullName evidence="2">Pimeloyl-ACP methyl ester carboxylesterase</fullName>
    </submittedName>
</protein>
<keyword evidence="3" id="KW-1185">Reference proteome</keyword>
<evidence type="ECO:0000313" key="3">
    <source>
        <dbReference type="Proteomes" id="UP000589520"/>
    </source>
</evidence>
<dbReference type="InterPro" id="IPR029058">
    <property type="entry name" value="AB_hydrolase_fold"/>
</dbReference>
<dbReference type="Pfam" id="PF00561">
    <property type="entry name" value="Abhydrolase_1"/>
    <property type="match status" value="1"/>
</dbReference>
<comment type="caution">
    <text evidence="2">The sequence shown here is derived from an EMBL/GenBank/DDBJ whole genome shotgun (WGS) entry which is preliminary data.</text>
</comment>
<dbReference type="AlphaFoldDB" id="A0A7Y9PEQ3"/>
<sequence length="295" mass="32203">MDTLKTNQSIKLPDGRTLAYAEYGSPSGTPVLYFHGAPSSRLEPMLLGDDSISEAGLHMIAPDRPGIGMSDFKPGRSFSDWAADVVCLVDSLGLQRFALLGNSGGGAYVAACAARIPERVTSAVIVSGAWRMDASEVAENLPFVNRIFWILARRFPFGLRLLLNTMRRPSGASRDAELEKMRPHLPPVDFATISEPGRLEAVQLSIQECLRTGTKGTAWDVGLYVRPFELDLSSIRIPIHLFHGAEDRNVPLALVQSAIRDIPTATLTVFPNDAHLSSLCHHIDEIAFALKTTRL</sequence>
<dbReference type="PRINTS" id="PR00111">
    <property type="entry name" value="ABHYDROLASE"/>
</dbReference>
<reference evidence="2 3" key="1">
    <citation type="submission" date="2020-07" db="EMBL/GenBank/DDBJ databases">
        <title>Genomic Encyclopedia of Type Strains, Phase IV (KMG-V): Genome sequencing to study the core and pangenomes of soil and plant-associated prokaryotes.</title>
        <authorList>
            <person name="Whitman W."/>
        </authorList>
    </citation>
    <scope>NUCLEOTIDE SEQUENCE [LARGE SCALE GENOMIC DNA]</scope>
    <source>
        <strain evidence="2 3">X4EP2</strain>
    </source>
</reference>
<dbReference type="PANTHER" id="PTHR45763">
    <property type="entry name" value="HYDROLASE, ALPHA/BETA FOLD FAMILY PROTEIN, EXPRESSED-RELATED"/>
    <property type="match status" value="1"/>
</dbReference>
<dbReference type="RefSeq" id="WP_179488033.1">
    <property type="nucleotide sequence ID" value="NZ_JACCCW010000001.1"/>
</dbReference>
<dbReference type="Proteomes" id="UP000589520">
    <property type="component" value="Unassembled WGS sequence"/>
</dbReference>
<accession>A0A7Y9PEQ3</accession>
<dbReference type="SUPFAM" id="SSF53474">
    <property type="entry name" value="alpha/beta-Hydrolases"/>
    <property type="match status" value="1"/>
</dbReference>
<gene>
    <name evidence="2" type="ORF">HDF17_000832</name>
</gene>
<dbReference type="EMBL" id="JACCCW010000001">
    <property type="protein sequence ID" value="NYF78545.1"/>
    <property type="molecule type" value="Genomic_DNA"/>
</dbReference>
<feature type="domain" description="AB hydrolase-1" evidence="1">
    <location>
        <begin position="30"/>
        <end position="278"/>
    </location>
</feature>
<dbReference type="Gene3D" id="3.40.50.1820">
    <property type="entry name" value="alpha/beta hydrolase"/>
    <property type="match status" value="1"/>
</dbReference>
<evidence type="ECO:0000259" key="1">
    <source>
        <dbReference type="Pfam" id="PF00561"/>
    </source>
</evidence>
<proteinExistence type="predicted"/>
<dbReference type="InterPro" id="IPR000073">
    <property type="entry name" value="AB_hydrolase_1"/>
</dbReference>
<evidence type="ECO:0000313" key="2">
    <source>
        <dbReference type="EMBL" id="NYF78545.1"/>
    </source>
</evidence>